<proteinExistence type="predicted"/>
<dbReference type="InterPro" id="IPR052025">
    <property type="entry name" value="Xyloglucanase_GH74"/>
</dbReference>
<evidence type="ECO:0000313" key="3">
    <source>
        <dbReference type="EMBL" id="TQV88755.1"/>
    </source>
</evidence>
<dbReference type="AlphaFoldDB" id="A0A545UH14"/>
<protein>
    <recommendedName>
        <fullName evidence="5">Sortilin N-terminal domain-containing protein</fullName>
    </recommendedName>
</protein>
<evidence type="ECO:0000256" key="2">
    <source>
        <dbReference type="SAM" id="SignalP"/>
    </source>
</evidence>
<dbReference type="EMBL" id="VIKS01000003">
    <property type="protein sequence ID" value="TQV88755.1"/>
    <property type="molecule type" value="Genomic_DNA"/>
</dbReference>
<keyword evidence="1" id="KW-1133">Transmembrane helix</keyword>
<name>A0A545UH14_9GAMM</name>
<feature type="signal peptide" evidence="2">
    <location>
        <begin position="1"/>
        <end position="22"/>
    </location>
</feature>
<reference evidence="3 4" key="1">
    <citation type="submission" date="2019-07" db="EMBL/GenBank/DDBJ databases">
        <title>Draft genome for Aliikangiella sp. M105.</title>
        <authorList>
            <person name="Wang G."/>
        </authorList>
    </citation>
    <scope>NUCLEOTIDE SEQUENCE [LARGE SCALE GENOMIC DNA]</scope>
    <source>
        <strain evidence="3 4">M105</strain>
    </source>
</reference>
<feature type="transmembrane region" description="Helical" evidence="1">
    <location>
        <begin position="1183"/>
        <end position="1202"/>
    </location>
</feature>
<organism evidence="3 4">
    <name type="scientific">Aliikangiella coralliicola</name>
    <dbReference type="NCBI Taxonomy" id="2592383"/>
    <lineage>
        <taxon>Bacteria</taxon>
        <taxon>Pseudomonadati</taxon>
        <taxon>Pseudomonadota</taxon>
        <taxon>Gammaproteobacteria</taxon>
        <taxon>Oceanospirillales</taxon>
        <taxon>Pleioneaceae</taxon>
        <taxon>Aliikangiella</taxon>
    </lineage>
</organism>
<evidence type="ECO:0000313" key="4">
    <source>
        <dbReference type="Proteomes" id="UP000315439"/>
    </source>
</evidence>
<dbReference type="PANTHER" id="PTHR43739:SF5">
    <property type="entry name" value="EXO-ALPHA-SIALIDASE"/>
    <property type="match status" value="1"/>
</dbReference>
<feature type="chain" id="PRO_5021753464" description="Sortilin N-terminal domain-containing protein" evidence="2">
    <location>
        <begin position="23"/>
        <end position="1218"/>
    </location>
</feature>
<keyword evidence="1" id="KW-0812">Transmembrane</keyword>
<dbReference type="CDD" id="cd15482">
    <property type="entry name" value="Sialidase_non-viral"/>
    <property type="match status" value="1"/>
</dbReference>
<sequence length="1218" mass="129602">MQTLNKFLFISAAALVPLTAFIVNENHNQHCGLVFDSTHKSLLDSLTPETITRLNNERSISPSDICEIPADKLERSLARLSFPKPDHPGEASAFRQLQLMSANQELNVKNWHKAREQVKQMQKIARRDAGINSAIWESIGPGNIGGRVRSIAFDPDDSTRIYAGSVSGGVWLTENAGQSWAPVDDFMANLAISTLIFDPTNSNTMYAGTGEGTFNIDNVRGLGIFKSTDKGQSWSVLESTKDTRDFYWVNRLTSLSDSSRLVAATHTGIWISEDGGVSWSEARSGRTYDVDVDPNDDTKLVAGGRGAAYYSEDGGQNWSSATGLGSIGNDRIEIAYAPSNSDIVYASIDNNSGEIWKSTDGGKSFSMVNTGNSYLGSQGWYDNALWVDPTNADHVIVGGLDLWRSIDGGTTLTKISTWWKAPASAHADHHFVIAHPDYDGVNNKQVYFGNDGGVYTAEDIEVASDNVGWQELNNSLSITQFYGMGVAPDGTVIGGTQDNGTLIYKGDSEGWTTTYGGDGGFSTADPTDSNYLYGEYVYLQIHRSTNGGNWSSNIYIDAMKSGANFIAPFILDPNNENRLLGGAAELWVSDNVKDATPSWSSLKPAISGSTSISAIAVAPGNSDIIYVGHNNGSLYKTVNGTSATPSWNQIATAQMPQRYLMRIAIDPVNIDTIYVSYGGYEDDNLWKSTDGGATFNASVGSGSTSIPTAPIRTILVHPAETNLLYVGTEVGIFTSEDGGASWNMENDGPANVSVDELIWYGDDTIYAATHGRGIFRVTVNDNTPDAISFDTVNDAALSTELTTSEKTVNGIADQVEISVTDGEYSIGCNGSFTSSAGTVNNGDTICLRHTTSSEHWTVTSTAVKVGSSTFTFESRTIADTTPDAFSFEAAVDVDLGSTQTSNNITVEGITNQVDVSIVDGEYSIGCAANGFTSNNGVIQLGETICVRHTASDQHWVGTTSQLTLGDVSADFTSTTLPDTTPEDFSLNTIDDVEIASSQTSETITITGIQTPVPISVSNGEYSLGCNSNSFTSTAGEISPDESVCVRHTAAADYVTQTTTTLNVNGVTADFVSTTMPDRTPDDFNFTNVTDVELSAVQTSDTITVTGIAVDVTVSVTGGEYSIGCSGTFTSTAATLSDGQSICVRHTSSSANSTATQTTLTVGTYSTTFSSTTKAAPPAESSSGGGGSFGFIVIILSGCLISLRRKNGVKTYQQVFPQK</sequence>
<dbReference type="PANTHER" id="PTHR43739">
    <property type="entry name" value="XYLOGLUCANASE (EUROFUNG)"/>
    <property type="match status" value="1"/>
</dbReference>
<dbReference type="RefSeq" id="WP_142892212.1">
    <property type="nucleotide sequence ID" value="NZ_ML660161.1"/>
</dbReference>
<evidence type="ECO:0008006" key="5">
    <source>
        <dbReference type="Google" id="ProtNLM"/>
    </source>
</evidence>
<accession>A0A545UH14</accession>
<dbReference type="InterPro" id="IPR015943">
    <property type="entry name" value="WD40/YVTN_repeat-like_dom_sf"/>
</dbReference>
<dbReference type="Proteomes" id="UP000315439">
    <property type="component" value="Unassembled WGS sequence"/>
</dbReference>
<keyword evidence="4" id="KW-1185">Reference proteome</keyword>
<keyword evidence="2" id="KW-0732">Signal</keyword>
<keyword evidence="1" id="KW-0472">Membrane</keyword>
<gene>
    <name evidence="3" type="ORF">FLL46_04280</name>
</gene>
<dbReference type="OrthoDB" id="5664384at2"/>
<comment type="caution">
    <text evidence="3">The sequence shown here is derived from an EMBL/GenBank/DDBJ whole genome shotgun (WGS) entry which is preliminary data.</text>
</comment>
<dbReference type="SUPFAM" id="SSF110296">
    <property type="entry name" value="Oligoxyloglucan reducing end-specific cellobiohydrolase"/>
    <property type="match status" value="2"/>
</dbReference>
<evidence type="ECO:0000256" key="1">
    <source>
        <dbReference type="SAM" id="Phobius"/>
    </source>
</evidence>
<dbReference type="Gene3D" id="2.130.10.10">
    <property type="entry name" value="YVTN repeat-like/Quinoprotein amine dehydrogenase"/>
    <property type="match status" value="3"/>
</dbReference>
<dbReference type="GO" id="GO:0010411">
    <property type="term" value="P:xyloglucan metabolic process"/>
    <property type="evidence" value="ECO:0007669"/>
    <property type="project" value="TreeGrafter"/>
</dbReference>